<name>A0A2S3R1R1_VIBVL</name>
<comment type="caution">
    <text evidence="1">The sequence shown here is derived from an EMBL/GenBank/DDBJ whole genome shotgun (WGS) entry which is preliminary data.</text>
</comment>
<dbReference type="EMBL" id="PDGH01000101">
    <property type="protein sequence ID" value="POB47033.1"/>
    <property type="molecule type" value="Genomic_DNA"/>
</dbReference>
<protein>
    <submittedName>
        <fullName evidence="1">Uncharacterized protein</fullName>
    </submittedName>
</protein>
<reference evidence="1 2" key="1">
    <citation type="journal article" date="2018" name="Front. Microbiol.">
        <title>Phylogeny of Vibrio vulnificus from the Analysis of the Core-Genome: Implications for Intra-Species Taxonomy.</title>
        <authorList>
            <person name="Roig F.J."/>
            <person name="Gonzalez-Candelas F."/>
            <person name="Sanjuan E."/>
            <person name="Fouz B."/>
            <person name="Feil E.J."/>
            <person name="Llorens C."/>
            <person name="Baker-Austin C."/>
            <person name="Oliver J.D."/>
            <person name="Danin-Poleg Y."/>
            <person name="Gibas C.J."/>
            <person name="Kashi Y."/>
            <person name="Gulig P.A."/>
            <person name="Morrison S.S."/>
            <person name="Amaro C."/>
        </authorList>
    </citation>
    <scope>NUCLEOTIDE SEQUENCE [LARGE SCALE GENOMIC DNA]</scope>
    <source>
        <strain evidence="1 2">CECT4608</strain>
    </source>
</reference>
<gene>
    <name evidence="1" type="ORF">CRN52_13225</name>
</gene>
<sequence length="131" mass="15252">MKIQSEPWFVSFLYFFSVKNVHCFKLLDDEDKFCPHCMSKLHEKNETIACPDWQSCGYVFNDDNGLLFNLDNPLNLKEMLVVAKSRQEKRQSQLSRDLRETNSTLAMIEAELCRIETDEIAQEAGLERKVG</sequence>
<dbReference type="AlphaFoldDB" id="A0A2S3R1R1"/>
<proteinExistence type="predicted"/>
<accession>A0A2S3R1R1</accession>
<dbReference type="RefSeq" id="WP_103200534.1">
    <property type="nucleotide sequence ID" value="NZ_PDGH01000101.1"/>
</dbReference>
<dbReference type="Proteomes" id="UP000237466">
    <property type="component" value="Unassembled WGS sequence"/>
</dbReference>
<evidence type="ECO:0000313" key="2">
    <source>
        <dbReference type="Proteomes" id="UP000237466"/>
    </source>
</evidence>
<evidence type="ECO:0000313" key="1">
    <source>
        <dbReference type="EMBL" id="POB47033.1"/>
    </source>
</evidence>
<organism evidence="1 2">
    <name type="scientific">Vibrio vulnificus</name>
    <dbReference type="NCBI Taxonomy" id="672"/>
    <lineage>
        <taxon>Bacteria</taxon>
        <taxon>Pseudomonadati</taxon>
        <taxon>Pseudomonadota</taxon>
        <taxon>Gammaproteobacteria</taxon>
        <taxon>Vibrionales</taxon>
        <taxon>Vibrionaceae</taxon>
        <taxon>Vibrio</taxon>
    </lineage>
</organism>